<dbReference type="PANTHER" id="PTHR43481">
    <property type="entry name" value="FRUCTOSE-1-PHOSPHATE PHOSPHATASE"/>
    <property type="match status" value="1"/>
</dbReference>
<dbReference type="Gene3D" id="1.10.150.240">
    <property type="entry name" value="Putative phosphatase, domain 2"/>
    <property type="match status" value="1"/>
</dbReference>
<keyword evidence="1" id="KW-0378">Hydrolase</keyword>
<protein>
    <submittedName>
        <fullName evidence="1">HAD-IA family hydrolase</fullName>
    </submittedName>
</protein>
<dbReference type="SFLD" id="SFLDS00003">
    <property type="entry name" value="Haloacid_Dehalogenase"/>
    <property type="match status" value="1"/>
</dbReference>
<dbReference type="InterPro" id="IPR023198">
    <property type="entry name" value="PGP-like_dom2"/>
</dbReference>
<dbReference type="EMBL" id="JAROCB010000003">
    <property type="protein sequence ID" value="MDN4598256.1"/>
    <property type="molecule type" value="Genomic_DNA"/>
</dbReference>
<dbReference type="SUPFAM" id="SSF56784">
    <property type="entry name" value="HAD-like"/>
    <property type="match status" value="1"/>
</dbReference>
<dbReference type="InterPro" id="IPR023214">
    <property type="entry name" value="HAD_sf"/>
</dbReference>
<accession>A0ABT8IZK5</accession>
<dbReference type="NCBIfam" id="TIGR01509">
    <property type="entry name" value="HAD-SF-IA-v3"/>
    <property type="match status" value="1"/>
</dbReference>
<comment type="caution">
    <text evidence="1">The sequence shown here is derived from an EMBL/GenBank/DDBJ whole genome shotgun (WGS) entry which is preliminary data.</text>
</comment>
<proteinExistence type="predicted"/>
<dbReference type="Pfam" id="PF00702">
    <property type="entry name" value="Hydrolase"/>
    <property type="match status" value="1"/>
</dbReference>
<dbReference type="PANTHER" id="PTHR43481:SF4">
    <property type="entry name" value="GLYCEROL-1-PHOSPHATE PHOSPHOHYDROLASE 1-RELATED"/>
    <property type="match status" value="1"/>
</dbReference>
<dbReference type="RefSeq" id="WP_301219592.1">
    <property type="nucleotide sequence ID" value="NZ_JAROCB010000003.1"/>
</dbReference>
<name>A0ABT8IZK5_9MICO</name>
<evidence type="ECO:0000313" key="1">
    <source>
        <dbReference type="EMBL" id="MDN4598256.1"/>
    </source>
</evidence>
<keyword evidence="2" id="KW-1185">Reference proteome</keyword>
<dbReference type="InterPro" id="IPR036412">
    <property type="entry name" value="HAD-like_sf"/>
</dbReference>
<dbReference type="PRINTS" id="PR00413">
    <property type="entry name" value="HADHALOGNASE"/>
</dbReference>
<dbReference type="InterPro" id="IPR006439">
    <property type="entry name" value="HAD-SF_hydro_IA"/>
</dbReference>
<gene>
    <name evidence="1" type="ORF">P5G59_13975</name>
</gene>
<dbReference type="Proteomes" id="UP001174210">
    <property type="component" value="Unassembled WGS sequence"/>
</dbReference>
<organism evidence="1 2">
    <name type="scientific">Leifsonia virtsii</name>
    <dbReference type="NCBI Taxonomy" id="3035915"/>
    <lineage>
        <taxon>Bacteria</taxon>
        <taxon>Bacillati</taxon>
        <taxon>Actinomycetota</taxon>
        <taxon>Actinomycetes</taxon>
        <taxon>Micrococcales</taxon>
        <taxon>Microbacteriaceae</taxon>
        <taxon>Leifsonia</taxon>
    </lineage>
</organism>
<sequence>MESIEAAGFLFDMDGTLVDSTPVVEAVWTSFGHRHGIDPATLLAYAHGRQAVDTIAHFLPELGEAERGELVAALVAEEVTRTDGIVQIPGAVGLLEGLIADGAPVAVVTSAPRELAVARLRAAGVPVPEVLVAAEDVTKGKPDPEGYRRAAELLGVPVGECVVFEDAEAGLAAAVASGARAVVVGGHASPTTDGLARLADYTGFRALLR</sequence>
<evidence type="ECO:0000313" key="2">
    <source>
        <dbReference type="Proteomes" id="UP001174210"/>
    </source>
</evidence>
<dbReference type="SFLD" id="SFLDG01129">
    <property type="entry name" value="C1.5:_HAD__Beta-PGM__Phosphata"/>
    <property type="match status" value="1"/>
</dbReference>
<dbReference type="GO" id="GO:0016787">
    <property type="term" value="F:hydrolase activity"/>
    <property type="evidence" value="ECO:0007669"/>
    <property type="project" value="UniProtKB-KW"/>
</dbReference>
<reference evidence="1" key="1">
    <citation type="submission" date="2023-03" db="EMBL/GenBank/DDBJ databases">
        <title>MT1 and MT2 Draft Genomes of Novel Species.</title>
        <authorList>
            <person name="Venkateswaran K."/>
        </authorList>
    </citation>
    <scope>NUCLEOTIDE SEQUENCE</scope>
    <source>
        <strain evidence="1">F6_8S_P_1A</strain>
    </source>
</reference>
<dbReference type="InterPro" id="IPR051806">
    <property type="entry name" value="HAD-like_SPP"/>
</dbReference>
<dbReference type="Gene3D" id="3.40.50.1000">
    <property type="entry name" value="HAD superfamily/HAD-like"/>
    <property type="match status" value="1"/>
</dbReference>